<name>A0A848NFU6_9BURK</name>
<organism evidence="1 2">
    <name type="scientific">Achromobacter ruhlandii</name>
    <dbReference type="NCBI Taxonomy" id="72557"/>
    <lineage>
        <taxon>Bacteria</taxon>
        <taxon>Pseudomonadati</taxon>
        <taxon>Pseudomonadota</taxon>
        <taxon>Betaproteobacteria</taxon>
        <taxon>Burkholderiales</taxon>
        <taxon>Alcaligenaceae</taxon>
        <taxon>Achromobacter</taxon>
    </lineage>
</organism>
<reference evidence="1 2" key="1">
    <citation type="submission" date="2020-04" db="EMBL/GenBank/DDBJ databases">
        <title>Achromobacter ruhlandii genome sequencing and assembly.</title>
        <authorList>
            <person name="Martins R.C.R."/>
            <person name="Perdigao-Neto L.V."/>
            <person name="Levin A.S.S."/>
            <person name="Costa S.F."/>
        </authorList>
    </citation>
    <scope>NUCLEOTIDE SEQUENCE [LARGE SCALE GENOMIC DNA]</scope>
    <source>
        <strain evidence="1 2">9035ralo</strain>
    </source>
</reference>
<dbReference type="Proteomes" id="UP000542405">
    <property type="component" value="Unassembled WGS sequence"/>
</dbReference>
<comment type="caution">
    <text evidence="1">The sequence shown here is derived from an EMBL/GenBank/DDBJ whole genome shotgun (WGS) entry which is preliminary data.</text>
</comment>
<dbReference type="Pfam" id="PF07424">
    <property type="entry name" value="TrbM"/>
    <property type="match status" value="1"/>
</dbReference>
<dbReference type="RefSeq" id="WP_116520118.1">
    <property type="nucleotide sequence ID" value="NZ_JABBZE010000054.1"/>
</dbReference>
<protein>
    <submittedName>
        <fullName evidence="1">Conjugal transfer protein TrbM</fullName>
    </submittedName>
</protein>
<gene>
    <name evidence="1" type="ORF">HGQ98_07970</name>
</gene>
<accession>A0A848NFU6</accession>
<proteinExistence type="predicted"/>
<sequence length="206" mass="22546">MQSPLRLVALFVLTVIPGLLPVSATGIPGTDIKPDVLTGDTRLACEAILCLSSGSRPSECSPSLSHYFGIKKKKLSDTLNARLDFLELCPASEDSPAMKSLVRAISKGAGRCDAQSLNTALGSWWGARDGGHAVISDKRPTYCSVYASHEYTDFADELPRYVGKPEELGYWVEARDYERELAKYEKALAERKAREKDGYGYGYQGD</sequence>
<dbReference type="EMBL" id="JABBZE010000054">
    <property type="protein sequence ID" value="NMU89790.1"/>
    <property type="molecule type" value="Genomic_DNA"/>
</dbReference>
<evidence type="ECO:0000313" key="2">
    <source>
        <dbReference type="Proteomes" id="UP000542405"/>
    </source>
</evidence>
<evidence type="ECO:0000313" key="1">
    <source>
        <dbReference type="EMBL" id="NMU89790.1"/>
    </source>
</evidence>
<dbReference type="InterPro" id="IPR009989">
    <property type="entry name" value="TrbM"/>
</dbReference>
<dbReference type="AlphaFoldDB" id="A0A848NFU6"/>